<evidence type="ECO:0000259" key="10">
    <source>
        <dbReference type="PROSITE" id="PS50880"/>
    </source>
</evidence>
<dbReference type="GO" id="GO:0003917">
    <property type="term" value="F:DNA topoisomerase type I (single strand cut, ATP-independent) activity"/>
    <property type="evidence" value="ECO:0007669"/>
    <property type="project" value="UniProtKB-EC"/>
</dbReference>
<keyword evidence="13" id="KW-1185">Reference proteome</keyword>
<proteinExistence type="inferred from homology"/>
<evidence type="ECO:0000256" key="3">
    <source>
        <dbReference type="ARBA" id="ARBA00012891"/>
    </source>
</evidence>
<dbReference type="Pfam" id="PF13368">
    <property type="entry name" value="Toprim_C_rpt"/>
    <property type="match status" value="1"/>
</dbReference>
<feature type="compositionally biased region" description="Basic and acidic residues" evidence="9">
    <location>
        <begin position="840"/>
        <end position="855"/>
    </location>
</feature>
<dbReference type="Proteomes" id="UP001472866">
    <property type="component" value="Chromosome 05"/>
</dbReference>
<name>A0AAX4P8I3_9CHLO</name>
<dbReference type="Pfam" id="PF01131">
    <property type="entry name" value="Topoisom_bac"/>
    <property type="match status" value="1"/>
</dbReference>
<evidence type="ECO:0000256" key="6">
    <source>
        <dbReference type="ARBA" id="ARBA00023029"/>
    </source>
</evidence>
<dbReference type="SUPFAM" id="SSF47095">
    <property type="entry name" value="HMG-box"/>
    <property type="match status" value="1"/>
</dbReference>
<feature type="domain" description="Toprim" evidence="10">
    <location>
        <begin position="112"/>
        <end position="245"/>
    </location>
</feature>
<dbReference type="PRINTS" id="PR00417">
    <property type="entry name" value="PRTPISMRASEI"/>
</dbReference>
<keyword evidence="8" id="KW-0413">Isomerase</keyword>
<dbReference type="InterPro" id="IPR003601">
    <property type="entry name" value="Topo_IA_2"/>
</dbReference>
<comment type="catalytic activity">
    <reaction evidence="1">
        <text>ATP-independent breakage of single-stranded DNA, followed by passage and rejoining.</text>
        <dbReference type="EC" id="5.6.2.1"/>
    </reaction>
</comment>
<dbReference type="GO" id="GO:0046872">
    <property type="term" value="F:metal ion binding"/>
    <property type="evidence" value="ECO:0007669"/>
    <property type="project" value="UniProtKB-KW"/>
</dbReference>
<evidence type="ECO:0000256" key="7">
    <source>
        <dbReference type="ARBA" id="ARBA00023125"/>
    </source>
</evidence>
<dbReference type="Pfam" id="PF01751">
    <property type="entry name" value="Toprim"/>
    <property type="match status" value="1"/>
</dbReference>
<dbReference type="NCBIfam" id="TIGR01051">
    <property type="entry name" value="topA_bact"/>
    <property type="match status" value="1"/>
</dbReference>
<feature type="domain" description="Topo IA-type catalytic" evidence="11">
    <location>
        <begin position="263"/>
        <end position="698"/>
    </location>
</feature>
<evidence type="ECO:0000256" key="2">
    <source>
        <dbReference type="ARBA" id="ARBA00009446"/>
    </source>
</evidence>
<dbReference type="InterPro" id="IPR025589">
    <property type="entry name" value="Toprim_C_rpt"/>
</dbReference>
<organism evidence="12 13">
    <name type="scientific">Chloropicon roscoffensis</name>
    <dbReference type="NCBI Taxonomy" id="1461544"/>
    <lineage>
        <taxon>Eukaryota</taxon>
        <taxon>Viridiplantae</taxon>
        <taxon>Chlorophyta</taxon>
        <taxon>Chloropicophyceae</taxon>
        <taxon>Chloropicales</taxon>
        <taxon>Chloropicaceae</taxon>
        <taxon>Chloropicon</taxon>
    </lineage>
</organism>
<dbReference type="PANTHER" id="PTHR42785:SF1">
    <property type="entry name" value="DNA TOPOISOMERASE"/>
    <property type="match status" value="1"/>
</dbReference>
<dbReference type="PANTHER" id="PTHR42785">
    <property type="entry name" value="DNA TOPOISOMERASE, TYPE IA, CORE"/>
    <property type="match status" value="1"/>
</dbReference>
<accession>A0AAX4P8I3</accession>
<dbReference type="CDD" id="cd00084">
    <property type="entry name" value="HMG-box_SF"/>
    <property type="match status" value="1"/>
</dbReference>
<dbReference type="InterPro" id="IPR023405">
    <property type="entry name" value="Topo_IA_core_domain"/>
</dbReference>
<comment type="similarity">
    <text evidence="2">Belongs to the type IA topoisomerase family.</text>
</comment>
<dbReference type="InterPro" id="IPR013824">
    <property type="entry name" value="Topo_IA_cen_sub1"/>
</dbReference>
<dbReference type="Gene3D" id="2.70.20.10">
    <property type="entry name" value="Topoisomerase I, domain 3"/>
    <property type="match status" value="1"/>
</dbReference>
<evidence type="ECO:0000256" key="8">
    <source>
        <dbReference type="ARBA" id="ARBA00023235"/>
    </source>
</evidence>
<dbReference type="AlphaFoldDB" id="A0AAX4P8I3"/>
<dbReference type="SMART" id="SM00437">
    <property type="entry name" value="TOP1Ac"/>
    <property type="match status" value="1"/>
</dbReference>
<keyword evidence="6" id="KW-0799">Topoisomerase</keyword>
<dbReference type="InterPro" id="IPR013497">
    <property type="entry name" value="Topo_IA_cen"/>
</dbReference>
<dbReference type="InterPro" id="IPR028612">
    <property type="entry name" value="Topoisom_1_IA"/>
</dbReference>
<dbReference type="PROSITE" id="PS52039">
    <property type="entry name" value="TOPO_IA_2"/>
    <property type="match status" value="1"/>
</dbReference>
<dbReference type="InterPro" id="IPR005733">
    <property type="entry name" value="TopoI_bac-type"/>
</dbReference>
<dbReference type="SMART" id="SM00493">
    <property type="entry name" value="TOPRIM"/>
    <property type="match status" value="1"/>
</dbReference>
<feature type="compositionally biased region" description="Basic and acidic residues" evidence="9">
    <location>
        <begin position="895"/>
        <end position="908"/>
    </location>
</feature>
<feature type="region of interest" description="Disordered" evidence="9">
    <location>
        <begin position="477"/>
        <end position="497"/>
    </location>
</feature>
<sequence>MRPTGAAIRSNHQRVALRSGRNDVALEPKKTRTRTRTTCWTMTSFSSCLSRLTHAGVGFRRGKDISSVNNMASMASSFTRGGRAGCSGFRPMPLAHRASSSDAASMENHANTTLVVVESPTKAKKVQKFLTKPDKEEDERSLALLESLGKVEVLASYGHVRDLEGKPGAVDPDKHFALRWSVSSRARPRLDAIKQAAQRCERVLLATDPDREGEGIAWHLQQELEACPSLRGSAGKPSIQRITFNEVTSKAVLRSLEGAREVSTALVDAYRARRALDHLVGFGLSPVLWRKLPGSKSAGRVQSAALRMICERDDEISAHVPVEYWSVSADVEVGGHSFEGASLVALGEEKLGKFSLAKEEDAERARAAVESAQLSLTTIKETISRKQPRRPLTTSTLQQLASSRLGMSATETMVVAQKLYEGDHAGGTGEGLITYMRTDGTYLSPAFVQQCREYIEGEFGGDYLPQKPRLFASKSKNAQEAHEAIRPTNPSLSPSKLKKKLEPRHWRLYDLIWRVAVGSQMSDARAKTLSFEFSGDGVTLRSAFTATVFEGHLAADAEGAGARRAALEKMRALESLGEGDACETSGVVSRQHHTSPPPKFSDGTLVKALEECGIGRPSTYAPIIKVLTSRGYVVRSSGRLVPTARGHLVTKFLKLYFPVYVDLNYTSGMEEQLDRISNAELGWTLLLSDFWDPFERTVADVMDIRNRVVIDELDALFGDDLVKGLDLGEGEGDGEVSAEPRRCPACGTGTLGLKLSRFGGFVGCSNYDKKGESGCTFGVPLDMCFGSSTKIAKHGFDLSALGELGACEDTGLVIEMKLGPYGYYLHRTDGMVASLPREIEPSEMTPKDATEVLREKGKRKKKKAAASTGAKAKGKAQGRGGGANKRSPNPFIEFMQREKDRVVQENPDKTWRECVKIIAAEYKTSASAKS</sequence>
<dbReference type="InterPro" id="IPR013825">
    <property type="entry name" value="Topo_IA_cen_sub2"/>
</dbReference>
<dbReference type="Gene3D" id="1.10.460.10">
    <property type="entry name" value="Topoisomerase I, domain 2"/>
    <property type="match status" value="1"/>
</dbReference>
<evidence type="ECO:0000259" key="11">
    <source>
        <dbReference type="PROSITE" id="PS52039"/>
    </source>
</evidence>
<keyword evidence="7" id="KW-0238">DNA-binding</keyword>
<dbReference type="EC" id="5.6.2.1" evidence="3"/>
<dbReference type="InterPro" id="IPR006171">
    <property type="entry name" value="TOPRIM_dom"/>
</dbReference>
<dbReference type="PROSITE" id="PS50880">
    <property type="entry name" value="TOPRIM"/>
    <property type="match status" value="1"/>
</dbReference>
<dbReference type="EMBL" id="CP151505">
    <property type="protein sequence ID" value="WZN61880.1"/>
    <property type="molecule type" value="Genomic_DNA"/>
</dbReference>
<feature type="region of interest" description="Disordered" evidence="9">
    <location>
        <begin position="840"/>
        <end position="908"/>
    </location>
</feature>
<evidence type="ECO:0000256" key="4">
    <source>
        <dbReference type="ARBA" id="ARBA00022723"/>
    </source>
</evidence>
<keyword evidence="5" id="KW-0460">Magnesium</keyword>
<dbReference type="InterPro" id="IPR013826">
    <property type="entry name" value="Topo_IA_cen_sub3"/>
</dbReference>
<dbReference type="InterPro" id="IPR023406">
    <property type="entry name" value="Topo_IA_AS"/>
</dbReference>
<dbReference type="Gene3D" id="1.10.290.10">
    <property type="entry name" value="Topoisomerase I, domain 4"/>
    <property type="match status" value="1"/>
</dbReference>
<gene>
    <name evidence="12" type="ORF">HKI87_05g34150</name>
</gene>
<dbReference type="GO" id="GO:0003677">
    <property type="term" value="F:DNA binding"/>
    <property type="evidence" value="ECO:0007669"/>
    <property type="project" value="UniProtKB-KW"/>
</dbReference>
<dbReference type="PROSITE" id="PS00396">
    <property type="entry name" value="TOPO_IA_1"/>
    <property type="match status" value="1"/>
</dbReference>
<reference evidence="12 13" key="1">
    <citation type="submission" date="2024-03" db="EMBL/GenBank/DDBJ databases">
        <title>Complete genome sequence of the green alga Chloropicon roscoffensis RCC1871.</title>
        <authorList>
            <person name="Lemieux C."/>
            <person name="Pombert J.-F."/>
            <person name="Otis C."/>
            <person name="Turmel M."/>
        </authorList>
    </citation>
    <scope>NUCLEOTIDE SEQUENCE [LARGE SCALE GENOMIC DNA]</scope>
    <source>
        <strain evidence="12 13">RCC1871</strain>
    </source>
</reference>
<protein>
    <recommendedName>
        <fullName evidence="3">DNA topoisomerase</fullName>
        <ecNumber evidence="3">5.6.2.1</ecNumber>
    </recommendedName>
</protein>
<dbReference type="InterPro" id="IPR000380">
    <property type="entry name" value="Topo_IA"/>
</dbReference>
<dbReference type="HAMAP" id="MF_00952">
    <property type="entry name" value="Topoisom_1_prok"/>
    <property type="match status" value="1"/>
</dbReference>
<dbReference type="Gene3D" id="3.40.50.140">
    <property type="match status" value="1"/>
</dbReference>
<evidence type="ECO:0000256" key="1">
    <source>
        <dbReference type="ARBA" id="ARBA00000213"/>
    </source>
</evidence>
<dbReference type="InterPro" id="IPR036910">
    <property type="entry name" value="HMG_box_dom_sf"/>
</dbReference>
<dbReference type="CDD" id="cd00186">
    <property type="entry name" value="TOP1Ac"/>
    <property type="match status" value="1"/>
</dbReference>
<evidence type="ECO:0000313" key="13">
    <source>
        <dbReference type="Proteomes" id="UP001472866"/>
    </source>
</evidence>
<keyword evidence="4" id="KW-0479">Metal-binding</keyword>
<dbReference type="SUPFAM" id="SSF56712">
    <property type="entry name" value="Prokaryotic type I DNA topoisomerase"/>
    <property type="match status" value="1"/>
</dbReference>
<evidence type="ECO:0000313" key="12">
    <source>
        <dbReference type="EMBL" id="WZN61880.1"/>
    </source>
</evidence>
<evidence type="ECO:0000256" key="5">
    <source>
        <dbReference type="ARBA" id="ARBA00022842"/>
    </source>
</evidence>
<dbReference type="GO" id="GO:0006265">
    <property type="term" value="P:DNA topological change"/>
    <property type="evidence" value="ECO:0007669"/>
    <property type="project" value="InterPro"/>
</dbReference>
<evidence type="ECO:0000256" key="9">
    <source>
        <dbReference type="SAM" id="MobiDB-lite"/>
    </source>
</evidence>
<dbReference type="SMART" id="SM00436">
    <property type="entry name" value="TOP1Bc"/>
    <property type="match status" value="1"/>
</dbReference>
<dbReference type="InterPro" id="IPR003602">
    <property type="entry name" value="Topo_IA_DNA-bd_dom"/>
</dbReference>